<dbReference type="PANTHER" id="PTHR36510:SF3">
    <property type="entry name" value="CONSERVED PROTEIN"/>
    <property type="match status" value="1"/>
</dbReference>
<gene>
    <name evidence="1" type="ORF">ACFO0N_09030</name>
</gene>
<dbReference type="PANTHER" id="PTHR36510">
    <property type="entry name" value="GLUTAMATE--CYSTEINE LIGASE 2-RELATED"/>
    <property type="match status" value="1"/>
</dbReference>
<accession>A0ABD5PB02</accession>
<evidence type="ECO:0000313" key="1">
    <source>
        <dbReference type="EMBL" id="MFC4358089.1"/>
    </source>
</evidence>
<dbReference type="SUPFAM" id="SSF55931">
    <property type="entry name" value="Glutamine synthetase/guanido kinase"/>
    <property type="match status" value="1"/>
</dbReference>
<dbReference type="Gene3D" id="3.30.590.20">
    <property type="match status" value="1"/>
</dbReference>
<dbReference type="InterPro" id="IPR006336">
    <property type="entry name" value="GCS2"/>
</dbReference>
<comment type="caution">
    <text evidence="1">The sequence shown here is derived from an EMBL/GenBank/DDBJ whole genome shotgun (WGS) entry which is preliminary data.</text>
</comment>
<evidence type="ECO:0000313" key="2">
    <source>
        <dbReference type="Proteomes" id="UP001595921"/>
    </source>
</evidence>
<dbReference type="Proteomes" id="UP001595921">
    <property type="component" value="Unassembled WGS sequence"/>
</dbReference>
<dbReference type="InterPro" id="IPR014746">
    <property type="entry name" value="Gln_synth/guanido_kin_cat_dom"/>
</dbReference>
<dbReference type="AlphaFoldDB" id="A0ABD5PB02"/>
<organism evidence="1 2">
    <name type="scientific">Halobium salinum</name>
    <dbReference type="NCBI Taxonomy" id="1364940"/>
    <lineage>
        <taxon>Archaea</taxon>
        <taxon>Methanobacteriati</taxon>
        <taxon>Methanobacteriota</taxon>
        <taxon>Stenosarchaea group</taxon>
        <taxon>Halobacteria</taxon>
        <taxon>Halobacteriales</taxon>
        <taxon>Haloferacaceae</taxon>
        <taxon>Halobium</taxon>
    </lineage>
</organism>
<dbReference type="RefSeq" id="WP_267624332.1">
    <property type="nucleotide sequence ID" value="NZ_JAODIW010000008.1"/>
</dbReference>
<keyword evidence="2" id="KW-1185">Reference proteome</keyword>
<sequence length="371" mass="41934">MSTHDRTTARQSVEVEYWVIDGDGRLVEPGALVEEASGVEREFVEPLLEIKTTPCRSTTALREELFDRLVRVLERAEELDKGLVPLATPLVGEEIEELPSDRTKVQNEVVGEAFEYVRHCAGTHIHVEQRPGRVVDQFNTLVALDPALALVNSSPYFDGRRLAAGARSMLYRRMAYEDLPHQGWLWSYIDDTDEWTRRLERRHEEFVRAAVEAGVDRQTVEAGFDEESAVWTPVQLRDQFDTVEWRSPDATLPSHVVRLADDLTDLIDRLDRVDVRIDGDEGGVTDDEIVLPEFDAVVGYVDAAIEDGLESGTVRSYLDRLGFDVGAYDPISPAIDGSEELSPDAARELRLDYADRLKRDVRRQVRSIQGD</sequence>
<reference evidence="1 2" key="1">
    <citation type="journal article" date="2019" name="Int. J. Syst. Evol. Microbiol.">
        <title>The Global Catalogue of Microorganisms (GCM) 10K type strain sequencing project: providing services to taxonomists for standard genome sequencing and annotation.</title>
        <authorList>
            <consortium name="The Broad Institute Genomics Platform"/>
            <consortium name="The Broad Institute Genome Sequencing Center for Infectious Disease"/>
            <person name="Wu L."/>
            <person name="Ma J."/>
        </authorList>
    </citation>
    <scope>NUCLEOTIDE SEQUENCE [LARGE SCALE GENOMIC DNA]</scope>
    <source>
        <strain evidence="1 2">CGMCC 1.12553</strain>
    </source>
</reference>
<proteinExistence type="predicted"/>
<dbReference type="InterPro" id="IPR050141">
    <property type="entry name" value="GCL_type2/YbdK_subfam"/>
</dbReference>
<protein>
    <submittedName>
        <fullName evidence="1">Glutamate-cysteine ligase family protein</fullName>
    </submittedName>
</protein>
<keyword evidence="1" id="KW-0436">Ligase</keyword>
<dbReference type="EMBL" id="JBHSDS010000006">
    <property type="protein sequence ID" value="MFC4358089.1"/>
    <property type="molecule type" value="Genomic_DNA"/>
</dbReference>
<dbReference type="GO" id="GO:0016874">
    <property type="term" value="F:ligase activity"/>
    <property type="evidence" value="ECO:0007669"/>
    <property type="project" value="UniProtKB-KW"/>
</dbReference>
<dbReference type="Pfam" id="PF04107">
    <property type="entry name" value="GCS2"/>
    <property type="match status" value="1"/>
</dbReference>
<name>A0ABD5PB02_9EURY</name>